<dbReference type="PROSITE" id="PS50174">
    <property type="entry name" value="G_PATCH"/>
    <property type="match status" value="1"/>
</dbReference>
<evidence type="ECO:0000313" key="4">
    <source>
        <dbReference type="Proteomes" id="UP000245884"/>
    </source>
</evidence>
<dbReference type="GeneID" id="37025132"/>
<feature type="region of interest" description="Disordered" evidence="1">
    <location>
        <begin position="263"/>
        <end position="320"/>
    </location>
</feature>
<dbReference type="GO" id="GO:0003676">
    <property type="term" value="F:nucleic acid binding"/>
    <property type="evidence" value="ECO:0007669"/>
    <property type="project" value="InterPro"/>
</dbReference>
<keyword evidence="4" id="KW-1185">Reference proteome</keyword>
<feature type="compositionally biased region" description="Basic and acidic residues" evidence="1">
    <location>
        <begin position="275"/>
        <end position="284"/>
    </location>
</feature>
<dbReference type="OrthoDB" id="786951at2759"/>
<dbReference type="Pfam" id="PF01585">
    <property type="entry name" value="G-patch"/>
    <property type="match status" value="1"/>
</dbReference>
<sequence>MPPPPAKRKLIDLIKDDVSGRDDAGPGSSRAQKHDGESSSATDDDEEEDFMSDALLQSVEAATADADRVKKSGRQRTSNQPKYRLSEKESRSQGLARNLALPSSPSTASASSGGGEESKALRMMKSMGYEPGQAIGAQSRPDQASASTATSRSLVEPIRPDVRRTDPASRRAGIGALISSKILDLAESSAAASSSSDSVDAYRSRFSAQVSTAKINKTLNEAKRICRDLDLRVGIEYLPLWLQVEWFQRREEDLGPNERELVGKAMEEDEWPENDAAREEKTADGDSQAQAGRGGDGDDQEEARQDSNSSSIARPPPLSRRRETRIFLSLPVSSTFHATRDFRADPFPSHSLHSSTPNSPSSSRTCAISTFTASFAEQPTTTLAISIPTALARRRRITDC</sequence>
<evidence type="ECO:0000259" key="2">
    <source>
        <dbReference type="PROSITE" id="PS50174"/>
    </source>
</evidence>
<dbReference type="PANTHER" id="PTHR21032:SF0">
    <property type="entry name" value="G PATCH DOMAIN-CONTAINING PROTEIN 11"/>
    <property type="match status" value="1"/>
</dbReference>
<reference evidence="3 4" key="1">
    <citation type="journal article" date="2018" name="Mol. Biol. Evol.">
        <title>Broad Genomic Sampling Reveals a Smut Pathogenic Ancestry of the Fungal Clade Ustilaginomycotina.</title>
        <authorList>
            <person name="Kijpornyongpan T."/>
            <person name="Mondo S.J."/>
            <person name="Barry K."/>
            <person name="Sandor L."/>
            <person name="Lee J."/>
            <person name="Lipzen A."/>
            <person name="Pangilinan J."/>
            <person name="LaButti K."/>
            <person name="Hainaut M."/>
            <person name="Henrissat B."/>
            <person name="Grigoriev I.V."/>
            <person name="Spatafora J.W."/>
            <person name="Aime M.C."/>
        </authorList>
    </citation>
    <scope>NUCLEOTIDE SEQUENCE [LARGE SCALE GENOMIC DNA]</scope>
    <source>
        <strain evidence="3 4">MCA 5214</strain>
    </source>
</reference>
<evidence type="ECO:0000313" key="3">
    <source>
        <dbReference type="EMBL" id="PWN24406.1"/>
    </source>
</evidence>
<dbReference type="InterPro" id="IPR039249">
    <property type="entry name" value="GPATCH11"/>
</dbReference>
<dbReference type="RefSeq" id="XP_025359018.1">
    <property type="nucleotide sequence ID" value="XM_025503309.1"/>
</dbReference>
<name>A0A316UGM2_9BASI</name>
<feature type="compositionally biased region" description="Polar residues" evidence="1">
    <location>
        <begin position="140"/>
        <end position="153"/>
    </location>
</feature>
<evidence type="ECO:0000256" key="1">
    <source>
        <dbReference type="SAM" id="MobiDB-lite"/>
    </source>
</evidence>
<gene>
    <name evidence="3" type="ORF">BDZ90DRAFT_123395</name>
</gene>
<dbReference type="EMBL" id="KZ819681">
    <property type="protein sequence ID" value="PWN24406.1"/>
    <property type="molecule type" value="Genomic_DNA"/>
</dbReference>
<feature type="compositionally biased region" description="Acidic residues" evidence="1">
    <location>
        <begin position="42"/>
        <end position="51"/>
    </location>
</feature>
<proteinExistence type="predicted"/>
<feature type="domain" description="G-patch" evidence="2">
    <location>
        <begin position="116"/>
        <end position="179"/>
    </location>
</feature>
<dbReference type="GO" id="GO:0000776">
    <property type="term" value="C:kinetochore"/>
    <property type="evidence" value="ECO:0007669"/>
    <property type="project" value="TreeGrafter"/>
</dbReference>
<accession>A0A316UGM2</accession>
<organism evidence="3 4">
    <name type="scientific">Jaminaea rosea</name>
    <dbReference type="NCBI Taxonomy" id="1569628"/>
    <lineage>
        <taxon>Eukaryota</taxon>
        <taxon>Fungi</taxon>
        <taxon>Dikarya</taxon>
        <taxon>Basidiomycota</taxon>
        <taxon>Ustilaginomycotina</taxon>
        <taxon>Exobasidiomycetes</taxon>
        <taxon>Microstromatales</taxon>
        <taxon>Microstromatales incertae sedis</taxon>
        <taxon>Jaminaea</taxon>
    </lineage>
</organism>
<feature type="compositionally biased region" description="Low complexity" evidence="1">
    <location>
        <begin position="99"/>
        <end position="111"/>
    </location>
</feature>
<dbReference type="PANTHER" id="PTHR21032">
    <property type="entry name" value="G PATCH DOMAIN-CONTAINING PROTEIN 11"/>
    <property type="match status" value="1"/>
</dbReference>
<dbReference type="Proteomes" id="UP000245884">
    <property type="component" value="Unassembled WGS sequence"/>
</dbReference>
<feature type="compositionally biased region" description="Basic and acidic residues" evidence="1">
    <location>
        <begin position="158"/>
        <end position="168"/>
    </location>
</feature>
<dbReference type="InterPro" id="IPR000467">
    <property type="entry name" value="G_patch_dom"/>
</dbReference>
<protein>
    <recommendedName>
        <fullName evidence="2">G-patch domain-containing protein</fullName>
    </recommendedName>
</protein>
<feature type="compositionally biased region" description="Basic and acidic residues" evidence="1">
    <location>
        <begin position="13"/>
        <end position="24"/>
    </location>
</feature>
<feature type="region of interest" description="Disordered" evidence="1">
    <location>
        <begin position="13"/>
        <end position="168"/>
    </location>
</feature>
<dbReference type="AlphaFoldDB" id="A0A316UGM2"/>